<reference evidence="2 3" key="1">
    <citation type="submission" date="2008-11" db="EMBL/GenBank/DDBJ databases">
        <title>Draft genome sequence of Bacteroides pectinophilus (ATCC 43243).</title>
        <authorList>
            <person name="Sudarsanam P."/>
            <person name="Ley R."/>
            <person name="Guruge J."/>
            <person name="Turnbaugh P.J."/>
            <person name="Mahowald M."/>
            <person name="Liep D."/>
            <person name="Gordon J."/>
        </authorList>
    </citation>
    <scope>NUCLEOTIDE SEQUENCE [LARGE SCALE GENOMIC DNA]</scope>
    <source>
        <strain evidence="2 3">ATCC 43243</strain>
    </source>
</reference>
<dbReference type="STRING" id="483218.BACPEC_00848"/>
<name>B7AQ92_9FIRM</name>
<dbReference type="GO" id="GO:0005975">
    <property type="term" value="P:carbohydrate metabolic process"/>
    <property type="evidence" value="ECO:0007669"/>
    <property type="project" value="InterPro"/>
</dbReference>
<feature type="domain" description="Glycosyl hydrolase family 13 catalytic" evidence="1">
    <location>
        <begin position="144"/>
        <end position="495"/>
    </location>
</feature>
<dbReference type="InterPro" id="IPR013780">
    <property type="entry name" value="Glyco_hydro_b"/>
</dbReference>
<protein>
    <recommendedName>
        <fullName evidence="1">Glycosyl hydrolase family 13 catalytic domain-containing protein</fullName>
    </recommendedName>
</protein>
<sequence length="640" mass="72945">MTRSTELEAVYGNPLQLGVTKVKDGYNFAVRSFTDELTLEIYPVTASGDKNDSPLFTVDMDEAYRFGDVFAVEITGGDIDGCSYRYVHNGTMVRDDYAANLSGCSEFGHNIRDIKYITKIQSDIYDWENDRFPRIPYDECIFYKLHVRGFTKSRTSGVELSKRGTFAGITDKIPYLRSLGITTIELMPAYEFDEAGRFASDKEKHYSSSKPEKSGCVNYWGYLGGFHFAPKAAYCAASCSEGNYNGSYTDEFRDMVKALHANGIEVVMEMYFTHEESYLIEDCLRYWVMNYHVDGFHIYCDECRLSAAADDPVLGSTKIITVYWNNGRPGIHNQDECRIKRTKHMANYNTGFDEAAKRLLKGDENQLQTFARLLRANPADAADINYVTNHNGFTMMDLVSYDRKHNEANGEGNRDGENFNYSWNCGIEGPSRKKKINELRTRQIKNAFAMLFTAQGTPLILAGDEFGNSQSGNNNPYCIDNETTWLEWKESVQARSIADFVRILIDFRKSHKIMHMDSELTAADGLSCGYPDISYHGDNAWYSRMESYDRHIGVMYCSRYVKNEPADEVIYVAYNLHWEPHHLALPDLPEPNEWKIILSTDADNTAKLAGRQIITPPRSVTILTGSLIRTSTIKRRKRRS</sequence>
<dbReference type="PANTHER" id="PTHR43002">
    <property type="entry name" value="GLYCOGEN DEBRANCHING ENZYME"/>
    <property type="match status" value="1"/>
</dbReference>
<dbReference type="InterPro" id="IPR006047">
    <property type="entry name" value="GH13_cat_dom"/>
</dbReference>
<dbReference type="SUPFAM" id="SSF51011">
    <property type="entry name" value="Glycosyl hydrolase domain"/>
    <property type="match status" value="1"/>
</dbReference>
<dbReference type="Gene3D" id="3.20.20.80">
    <property type="entry name" value="Glycosidases"/>
    <property type="match status" value="2"/>
</dbReference>
<organism evidence="2 3">
    <name type="scientific">[Bacteroides] pectinophilus ATCC 43243</name>
    <dbReference type="NCBI Taxonomy" id="483218"/>
    <lineage>
        <taxon>Bacteria</taxon>
        <taxon>Bacillati</taxon>
        <taxon>Bacillota</taxon>
        <taxon>Clostridia</taxon>
        <taxon>Eubacteriales</taxon>
    </lineage>
</organism>
<proteinExistence type="predicted"/>
<dbReference type="Proteomes" id="UP000003136">
    <property type="component" value="Unassembled WGS sequence"/>
</dbReference>
<dbReference type="SUPFAM" id="SSF51445">
    <property type="entry name" value="(Trans)glycosidases"/>
    <property type="match status" value="1"/>
</dbReference>
<gene>
    <name evidence="2" type="ORF">BACPEC_00848</name>
</gene>
<accession>B7AQ92</accession>
<keyword evidence="3" id="KW-1185">Reference proteome</keyword>
<dbReference type="SMART" id="SM00642">
    <property type="entry name" value="Aamy"/>
    <property type="match status" value="1"/>
</dbReference>
<dbReference type="Gene3D" id="2.60.40.1180">
    <property type="entry name" value="Golgi alpha-mannosidase II"/>
    <property type="match status" value="1"/>
</dbReference>
<evidence type="ECO:0000313" key="2">
    <source>
        <dbReference type="EMBL" id="EEC57864.1"/>
    </source>
</evidence>
<dbReference type="HOGENOM" id="CLU_011725_2_1_9"/>
<dbReference type="EMBL" id="ABVQ01000035">
    <property type="protein sequence ID" value="EEC57864.1"/>
    <property type="molecule type" value="Genomic_DNA"/>
</dbReference>
<dbReference type="AlphaFoldDB" id="B7AQ92"/>
<evidence type="ECO:0000313" key="3">
    <source>
        <dbReference type="Proteomes" id="UP000003136"/>
    </source>
</evidence>
<dbReference type="InterPro" id="IPR017853">
    <property type="entry name" value="GH"/>
</dbReference>
<evidence type="ECO:0000259" key="1">
    <source>
        <dbReference type="SMART" id="SM00642"/>
    </source>
</evidence>
<dbReference type="eggNOG" id="COG1523">
    <property type="taxonomic scope" value="Bacteria"/>
</dbReference>
<reference evidence="2 3" key="2">
    <citation type="submission" date="2008-11" db="EMBL/GenBank/DDBJ databases">
        <authorList>
            <person name="Fulton L."/>
            <person name="Clifton S."/>
            <person name="Fulton B."/>
            <person name="Xu J."/>
            <person name="Minx P."/>
            <person name="Pepin K.H."/>
            <person name="Johnson M."/>
            <person name="Bhonagiri V."/>
            <person name="Nash W.E."/>
            <person name="Mardis E.R."/>
            <person name="Wilson R.K."/>
        </authorList>
    </citation>
    <scope>NUCLEOTIDE SEQUENCE [LARGE SCALE GENOMIC DNA]</scope>
    <source>
        <strain evidence="2 3">ATCC 43243</strain>
    </source>
</reference>
<comment type="caution">
    <text evidence="2">The sequence shown here is derived from an EMBL/GenBank/DDBJ whole genome shotgun (WGS) entry which is preliminary data.</text>
</comment>